<dbReference type="SUPFAM" id="SSF52218">
    <property type="entry name" value="Flavoproteins"/>
    <property type="match status" value="1"/>
</dbReference>
<keyword evidence="2" id="KW-0288">FMN</keyword>
<dbReference type="PANTHER" id="PTHR43278">
    <property type="entry name" value="NAD(P)H-DEPENDENT FMN-CONTAINING OXIDOREDUCTASE YWQN-RELATED"/>
    <property type="match status" value="1"/>
</dbReference>
<dbReference type="EMBL" id="QGDL01000019">
    <property type="protein sequence ID" value="PWJ21546.1"/>
    <property type="molecule type" value="Genomic_DNA"/>
</dbReference>
<evidence type="ECO:0000313" key="5">
    <source>
        <dbReference type="Proteomes" id="UP000245845"/>
    </source>
</evidence>
<feature type="domain" description="NADPH-dependent FMN reductase-like" evidence="3">
    <location>
        <begin position="1"/>
        <end position="121"/>
    </location>
</feature>
<dbReference type="InterPro" id="IPR051796">
    <property type="entry name" value="ISF_SsuE-like"/>
</dbReference>
<gene>
    <name evidence="4" type="ORF">A8806_11936</name>
</gene>
<dbReference type="Gene3D" id="3.40.50.360">
    <property type="match status" value="1"/>
</dbReference>
<dbReference type="AlphaFoldDB" id="A0A2Y9BNS3"/>
<evidence type="ECO:0000256" key="1">
    <source>
        <dbReference type="ARBA" id="ARBA00022630"/>
    </source>
</evidence>
<dbReference type="Proteomes" id="UP000245845">
    <property type="component" value="Unassembled WGS sequence"/>
</dbReference>
<evidence type="ECO:0000313" key="4">
    <source>
        <dbReference type="EMBL" id="PWJ21546.1"/>
    </source>
</evidence>
<comment type="caution">
    <text evidence="4">The sequence shown here is derived from an EMBL/GenBank/DDBJ whole genome shotgun (WGS) entry which is preliminary data.</text>
</comment>
<name>A0A2Y9BNS3_9FIRM</name>
<dbReference type="InterPro" id="IPR005025">
    <property type="entry name" value="FMN_Rdtase-like_dom"/>
</dbReference>
<dbReference type="InterPro" id="IPR029039">
    <property type="entry name" value="Flavoprotein-like_sf"/>
</dbReference>
<sequence length="177" mass="19550">MKITVITGSPHRKGTSALLADEFIRGAKEAGHEVYRFDAAFEELHPCLGCDKCGMGSAPCVWKDGMEKLNPHMADADMVVLVTPLYYFTVSAQLKTVIDRFYANTYKFTGGKKSILMATAFDSNEWTMQALTGYYKTLAGYMQWEDAGMILAAGCGSRSGIEHSEFPQKAYDMGKNL</sequence>
<reference evidence="4 5" key="1">
    <citation type="submission" date="2018-05" db="EMBL/GenBank/DDBJ databases">
        <title>The Hungate 1000. A catalogue of reference genomes from the rumen microbiome.</title>
        <authorList>
            <person name="Kelly W."/>
        </authorList>
    </citation>
    <scope>NUCLEOTIDE SEQUENCE [LARGE SCALE GENOMIC DNA]</scope>
    <source>
        <strain evidence="4 5">NLAE-zl-C242</strain>
    </source>
</reference>
<proteinExistence type="predicted"/>
<accession>A0A2Y9BNS3</accession>
<dbReference type="GO" id="GO:0016491">
    <property type="term" value="F:oxidoreductase activity"/>
    <property type="evidence" value="ECO:0007669"/>
    <property type="project" value="InterPro"/>
</dbReference>
<evidence type="ECO:0000259" key="3">
    <source>
        <dbReference type="Pfam" id="PF03358"/>
    </source>
</evidence>
<evidence type="ECO:0000256" key="2">
    <source>
        <dbReference type="ARBA" id="ARBA00022643"/>
    </source>
</evidence>
<dbReference type="Pfam" id="PF03358">
    <property type="entry name" value="FMN_red"/>
    <property type="match status" value="1"/>
</dbReference>
<dbReference type="RefSeq" id="WP_109733587.1">
    <property type="nucleotide sequence ID" value="NZ_BAAACK010000002.1"/>
</dbReference>
<organism evidence="4 5">
    <name type="scientific">Faecalicatena orotica</name>
    <dbReference type="NCBI Taxonomy" id="1544"/>
    <lineage>
        <taxon>Bacteria</taxon>
        <taxon>Bacillati</taxon>
        <taxon>Bacillota</taxon>
        <taxon>Clostridia</taxon>
        <taxon>Lachnospirales</taxon>
        <taxon>Lachnospiraceae</taxon>
        <taxon>Faecalicatena</taxon>
    </lineage>
</organism>
<keyword evidence="1" id="KW-0285">Flavoprotein</keyword>
<dbReference type="OrthoDB" id="9805976at2"/>
<keyword evidence="5" id="KW-1185">Reference proteome</keyword>
<protein>
    <submittedName>
        <fullName evidence="4">NADPH-dependent FMN reductase</fullName>
    </submittedName>
</protein>
<dbReference type="PANTHER" id="PTHR43278:SF2">
    <property type="entry name" value="IRON-SULFUR FLAVOPROTEIN"/>
    <property type="match status" value="1"/>
</dbReference>